<dbReference type="GO" id="GO:0010629">
    <property type="term" value="P:negative regulation of gene expression"/>
    <property type="evidence" value="ECO:0007669"/>
    <property type="project" value="UniProtKB-ARBA"/>
</dbReference>
<dbReference type="AlphaFoldDB" id="D8UCU6"/>
<keyword evidence="6" id="KW-0539">Nucleus</keyword>
<dbReference type="InterPro" id="IPR013520">
    <property type="entry name" value="Ribonucl_H"/>
</dbReference>
<name>D8UCU6_VOLCA</name>
<dbReference type="CDD" id="cd06145">
    <property type="entry name" value="REX1_like"/>
    <property type="match status" value="1"/>
</dbReference>
<dbReference type="RefSeq" id="XP_002956466.1">
    <property type="nucleotide sequence ID" value="XM_002956420.1"/>
</dbReference>
<dbReference type="KEGG" id="vcn:VOLCADRAFT_67017"/>
<dbReference type="InParanoid" id="D8UCU6"/>
<comment type="subcellular location">
    <subcellularLocation>
        <location evidence="1">Nucleus</location>
    </subcellularLocation>
</comment>
<evidence type="ECO:0000313" key="8">
    <source>
        <dbReference type="EMBL" id="EFJ42403.1"/>
    </source>
</evidence>
<evidence type="ECO:0000256" key="5">
    <source>
        <dbReference type="ARBA" id="ARBA00022839"/>
    </source>
</evidence>
<organism evidence="9">
    <name type="scientific">Volvox carteri f. nagariensis</name>
    <dbReference type="NCBI Taxonomy" id="3068"/>
    <lineage>
        <taxon>Eukaryota</taxon>
        <taxon>Viridiplantae</taxon>
        <taxon>Chlorophyta</taxon>
        <taxon>core chlorophytes</taxon>
        <taxon>Chlorophyceae</taxon>
        <taxon>CS clade</taxon>
        <taxon>Chlamydomonadales</taxon>
        <taxon>Volvocaceae</taxon>
        <taxon>Volvox</taxon>
    </lineage>
</organism>
<evidence type="ECO:0000313" key="9">
    <source>
        <dbReference type="Proteomes" id="UP000001058"/>
    </source>
</evidence>
<comment type="similarity">
    <text evidence="2">Belongs to the REXO1/REXO3 family.</text>
</comment>
<reference evidence="8 9" key="1">
    <citation type="journal article" date="2010" name="Science">
        <title>Genomic analysis of organismal complexity in the multicellular green alga Volvox carteri.</title>
        <authorList>
            <person name="Prochnik S.E."/>
            <person name="Umen J."/>
            <person name="Nedelcu A.M."/>
            <person name="Hallmann A."/>
            <person name="Miller S.M."/>
            <person name="Nishii I."/>
            <person name="Ferris P."/>
            <person name="Kuo A."/>
            <person name="Mitros T."/>
            <person name="Fritz-Laylin L.K."/>
            <person name="Hellsten U."/>
            <person name="Chapman J."/>
            <person name="Simakov O."/>
            <person name="Rensing S.A."/>
            <person name="Terry A."/>
            <person name="Pangilinan J."/>
            <person name="Kapitonov V."/>
            <person name="Jurka J."/>
            <person name="Salamov A."/>
            <person name="Shapiro H."/>
            <person name="Schmutz J."/>
            <person name="Grimwood J."/>
            <person name="Lindquist E."/>
            <person name="Lucas S."/>
            <person name="Grigoriev I.V."/>
            <person name="Schmitt R."/>
            <person name="Kirk D."/>
            <person name="Rokhsar D.S."/>
        </authorList>
    </citation>
    <scope>NUCLEOTIDE SEQUENCE [LARGE SCALE GENOMIC DNA]</scope>
    <source>
        <strain evidence="9">f. Nagariensis / Eve</strain>
    </source>
</reference>
<dbReference type="InterPro" id="IPR034922">
    <property type="entry name" value="REX1-like_exo"/>
</dbReference>
<dbReference type="InterPro" id="IPR036397">
    <property type="entry name" value="RNaseH_sf"/>
</dbReference>
<dbReference type="OrthoDB" id="206335at2759"/>
<keyword evidence="5" id="KW-0269">Exonuclease</keyword>
<evidence type="ECO:0000259" key="7">
    <source>
        <dbReference type="SMART" id="SM00479"/>
    </source>
</evidence>
<evidence type="ECO:0000256" key="6">
    <source>
        <dbReference type="ARBA" id="ARBA00023242"/>
    </source>
</evidence>
<sequence length="162" mass="17788">MVALDCEMCITEAGFELTRITLTGFPSGAVLMDELVLPHNPILDYNTRYSGITSKMLEGCTNRLEDVRERFLTLVSSECLLVGHALENDLAALRTCHGRILDTAVLFPHPKGPPFKSALKILARRFLRRTIQDGAHDSAVDARTALDLALLKIKHGTCADGL</sequence>
<dbReference type="PANTHER" id="PTHR12801">
    <property type="entry name" value="RNA EXONUCLEASE REXO1 / RECO3 FAMILY MEMBER-RELATED"/>
    <property type="match status" value="1"/>
</dbReference>
<accession>D8UCU6</accession>
<dbReference type="Proteomes" id="UP000001058">
    <property type="component" value="Unassembled WGS sequence"/>
</dbReference>
<dbReference type="PANTHER" id="PTHR12801:SF157">
    <property type="entry name" value="SMALL RNA DEGRADING NUCLEASE 5"/>
    <property type="match status" value="1"/>
</dbReference>
<dbReference type="FunFam" id="3.30.420.10:FF:000031">
    <property type="entry name" value="RNA exonuclease 1"/>
    <property type="match status" value="1"/>
</dbReference>
<keyword evidence="3" id="KW-0540">Nuclease</keyword>
<evidence type="ECO:0000256" key="1">
    <source>
        <dbReference type="ARBA" id="ARBA00004123"/>
    </source>
</evidence>
<evidence type="ECO:0000256" key="2">
    <source>
        <dbReference type="ARBA" id="ARBA00006357"/>
    </source>
</evidence>
<evidence type="ECO:0000256" key="3">
    <source>
        <dbReference type="ARBA" id="ARBA00022722"/>
    </source>
</evidence>
<dbReference type="InterPro" id="IPR047021">
    <property type="entry name" value="REXO1/3/4-like"/>
</dbReference>
<dbReference type="GO" id="GO:0004527">
    <property type="term" value="F:exonuclease activity"/>
    <property type="evidence" value="ECO:0007669"/>
    <property type="project" value="UniProtKB-KW"/>
</dbReference>
<protein>
    <recommendedName>
        <fullName evidence="7">Exonuclease domain-containing protein</fullName>
    </recommendedName>
</protein>
<gene>
    <name evidence="8" type="ORF">VOLCADRAFT_67017</name>
</gene>
<keyword evidence="4" id="KW-0378">Hydrolase</keyword>
<dbReference type="eggNOG" id="KOG2248">
    <property type="taxonomic scope" value="Eukaryota"/>
</dbReference>
<dbReference type="GeneID" id="9619770"/>
<dbReference type="EMBL" id="GL378382">
    <property type="protein sequence ID" value="EFJ42403.1"/>
    <property type="molecule type" value="Genomic_DNA"/>
</dbReference>
<dbReference type="STRING" id="3068.D8UCU6"/>
<keyword evidence="9" id="KW-1185">Reference proteome</keyword>
<dbReference type="SMART" id="SM00479">
    <property type="entry name" value="EXOIII"/>
    <property type="match status" value="1"/>
</dbReference>
<proteinExistence type="inferred from homology"/>
<evidence type="ECO:0000256" key="4">
    <source>
        <dbReference type="ARBA" id="ARBA00022801"/>
    </source>
</evidence>
<dbReference type="InterPro" id="IPR012337">
    <property type="entry name" value="RNaseH-like_sf"/>
</dbReference>
<dbReference type="GO" id="GO:0003676">
    <property type="term" value="F:nucleic acid binding"/>
    <property type="evidence" value="ECO:0007669"/>
    <property type="project" value="InterPro"/>
</dbReference>
<dbReference type="GO" id="GO:0005634">
    <property type="term" value="C:nucleus"/>
    <property type="evidence" value="ECO:0007669"/>
    <property type="project" value="UniProtKB-SubCell"/>
</dbReference>
<feature type="domain" description="Exonuclease" evidence="7">
    <location>
        <begin position="1"/>
        <end position="158"/>
    </location>
</feature>
<dbReference type="Gene3D" id="3.30.420.10">
    <property type="entry name" value="Ribonuclease H-like superfamily/Ribonuclease H"/>
    <property type="match status" value="1"/>
</dbReference>
<dbReference type="SUPFAM" id="SSF53098">
    <property type="entry name" value="Ribonuclease H-like"/>
    <property type="match status" value="1"/>
</dbReference>